<dbReference type="InterPro" id="IPR003439">
    <property type="entry name" value="ABC_transporter-like_ATP-bd"/>
</dbReference>
<evidence type="ECO:0000256" key="2">
    <source>
        <dbReference type="ARBA" id="ARBA00005417"/>
    </source>
</evidence>
<dbReference type="NCBIfam" id="TIGR01727">
    <property type="entry name" value="oligo_HPY"/>
    <property type="match status" value="1"/>
</dbReference>
<dbReference type="SMART" id="SM00382">
    <property type="entry name" value="AAA"/>
    <property type="match status" value="2"/>
</dbReference>
<dbReference type="PANTHER" id="PTHR43297">
    <property type="entry name" value="OLIGOPEPTIDE TRANSPORT ATP-BINDING PROTEIN APPD"/>
    <property type="match status" value="1"/>
</dbReference>
<comment type="subcellular location">
    <subcellularLocation>
        <location evidence="1">Cell membrane</location>
        <topology evidence="1">Peripheral membrane protein</topology>
    </subcellularLocation>
</comment>
<dbReference type="RefSeq" id="WP_184960281.1">
    <property type="nucleotide sequence ID" value="NZ_JACHIN010000002.1"/>
</dbReference>
<accession>A0A7W7ZZQ4</accession>
<dbReference type="CDD" id="cd03257">
    <property type="entry name" value="ABC_NikE_OppD_transporters"/>
    <property type="match status" value="2"/>
</dbReference>
<protein>
    <submittedName>
        <fullName evidence="9">Oligopeptide/dipeptide ABC transporter ATP-binding protein</fullName>
    </submittedName>
</protein>
<comment type="similarity">
    <text evidence="2">Belongs to the ABC transporter superfamily.</text>
</comment>
<dbReference type="GO" id="GO:0016887">
    <property type="term" value="F:ATP hydrolysis activity"/>
    <property type="evidence" value="ECO:0007669"/>
    <property type="project" value="InterPro"/>
</dbReference>
<dbReference type="InterPro" id="IPR027417">
    <property type="entry name" value="P-loop_NTPase"/>
</dbReference>
<evidence type="ECO:0000313" key="9">
    <source>
        <dbReference type="EMBL" id="MBB5076724.1"/>
    </source>
</evidence>
<evidence type="ECO:0000256" key="3">
    <source>
        <dbReference type="ARBA" id="ARBA00022448"/>
    </source>
</evidence>
<dbReference type="InterPro" id="IPR013563">
    <property type="entry name" value="Oligopep_ABC_C"/>
</dbReference>
<evidence type="ECO:0000313" key="10">
    <source>
        <dbReference type="Proteomes" id="UP000568380"/>
    </source>
</evidence>
<keyword evidence="4" id="KW-1003">Cell membrane</keyword>
<keyword evidence="3" id="KW-0813">Transport</keyword>
<evidence type="ECO:0000256" key="1">
    <source>
        <dbReference type="ARBA" id="ARBA00004202"/>
    </source>
</evidence>
<reference evidence="9 10" key="1">
    <citation type="submission" date="2020-08" db="EMBL/GenBank/DDBJ databases">
        <title>Genomic Encyclopedia of Type Strains, Phase IV (KMG-IV): sequencing the most valuable type-strain genomes for metagenomic binning, comparative biology and taxonomic classification.</title>
        <authorList>
            <person name="Goeker M."/>
        </authorList>
    </citation>
    <scope>NUCLEOTIDE SEQUENCE [LARGE SCALE GENOMIC DNA]</scope>
    <source>
        <strain evidence="9 10">DSM 45385</strain>
    </source>
</reference>
<keyword evidence="7" id="KW-0472">Membrane</keyword>
<dbReference type="Pfam" id="PF08352">
    <property type="entry name" value="oligo_HPY"/>
    <property type="match status" value="2"/>
</dbReference>
<dbReference type="Pfam" id="PF00005">
    <property type="entry name" value="ABC_tran"/>
    <property type="match status" value="2"/>
</dbReference>
<keyword evidence="10" id="KW-1185">Reference proteome</keyword>
<dbReference type="InterPro" id="IPR003593">
    <property type="entry name" value="AAA+_ATPase"/>
</dbReference>
<dbReference type="GO" id="GO:0015833">
    <property type="term" value="P:peptide transport"/>
    <property type="evidence" value="ECO:0007669"/>
    <property type="project" value="InterPro"/>
</dbReference>
<feature type="domain" description="ABC transporter" evidence="8">
    <location>
        <begin position="308"/>
        <end position="549"/>
    </location>
</feature>
<dbReference type="PROSITE" id="PS00211">
    <property type="entry name" value="ABC_TRANSPORTER_1"/>
    <property type="match status" value="2"/>
</dbReference>
<dbReference type="InterPro" id="IPR017871">
    <property type="entry name" value="ABC_transporter-like_CS"/>
</dbReference>
<gene>
    <name evidence="9" type="ORF">HNR40_002188</name>
</gene>
<dbReference type="EMBL" id="JACHIN010000002">
    <property type="protein sequence ID" value="MBB5076724.1"/>
    <property type="molecule type" value="Genomic_DNA"/>
</dbReference>
<keyword evidence="6 9" id="KW-0067">ATP-binding</keyword>
<proteinExistence type="inferred from homology"/>
<comment type="caution">
    <text evidence="9">The sequence shown here is derived from an EMBL/GenBank/DDBJ whole genome shotgun (WGS) entry which is preliminary data.</text>
</comment>
<dbReference type="Proteomes" id="UP000568380">
    <property type="component" value="Unassembled WGS sequence"/>
</dbReference>
<dbReference type="PROSITE" id="PS50893">
    <property type="entry name" value="ABC_TRANSPORTER_2"/>
    <property type="match status" value="2"/>
</dbReference>
<organism evidence="9 10">
    <name type="scientific">Nonomuraea endophytica</name>
    <dbReference type="NCBI Taxonomy" id="714136"/>
    <lineage>
        <taxon>Bacteria</taxon>
        <taxon>Bacillati</taxon>
        <taxon>Actinomycetota</taxon>
        <taxon>Actinomycetes</taxon>
        <taxon>Streptosporangiales</taxon>
        <taxon>Streptosporangiaceae</taxon>
        <taxon>Nonomuraea</taxon>
    </lineage>
</organism>
<feature type="domain" description="ABC transporter" evidence="8">
    <location>
        <begin position="2"/>
        <end position="233"/>
    </location>
</feature>
<evidence type="ECO:0000256" key="7">
    <source>
        <dbReference type="ARBA" id="ARBA00023136"/>
    </source>
</evidence>
<sequence>MLSITGMSVCYDGLPAVDRVSLDVGDGEIVALVGESGCGKTSLARALLGLLPGSAEVTGSAMLGDDDLARRTDWAGVRGRKIAIVPQGAMTGLSPVHKVGAQIEEMLTLHGGRARPGELLDRVGLGAEHLTCHPHELSGGQRQRVAIALALAGEPSLLVADEPTTGLDAIVQRQVLALLASLGIGMLIVSHDLAALAPHADRVAVMYAGRLAEDRPKGAPPRHPYTLGLLTATPATDRSIPWGSVPGSAPPLGQARPGCRFAPRCPLALDPCHDVDPPLVDGLACHHPGAPVYPVVPRSTPSAGTAAATLTGIRHTYRRRGVQALKGVDLEVRSGEIVGLVGESGSGKSTLARIALGLIKPTAGRVVVDGEELTGRTGKALRLLQRRIGFVHQDPYDSLHPGMRVGALVAEPLVVAGTPGDREEKVLAALEAAGLPCEREFLRRFPGQLSGGQRQRVSIARALAGEPVLLIADEATSMLDVSTRAGIATTLRSLASGRGLAVVFVTHDLGEAVQACDRIVVLRSGEIVEHGPAADLAAAPAHPYTQELLK</sequence>
<keyword evidence="5" id="KW-0547">Nucleotide-binding</keyword>
<dbReference type="InterPro" id="IPR050388">
    <property type="entry name" value="ABC_Ni/Peptide_Import"/>
</dbReference>
<dbReference type="PANTHER" id="PTHR43297:SF2">
    <property type="entry name" value="DIPEPTIDE TRANSPORT ATP-BINDING PROTEIN DPPD"/>
    <property type="match status" value="1"/>
</dbReference>
<name>A0A7W7ZZQ4_9ACTN</name>
<dbReference type="GO" id="GO:0005524">
    <property type="term" value="F:ATP binding"/>
    <property type="evidence" value="ECO:0007669"/>
    <property type="project" value="UniProtKB-KW"/>
</dbReference>
<dbReference type="Gene3D" id="3.40.50.300">
    <property type="entry name" value="P-loop containing nucleotide triphosphate hydrolases"/>
    <property type="match status" value="2"/>
</dbReference>
<dbReference type="GO" id="GO:0005886">
    <property type="term" value="C:plasma membrane"/>
    <property type="evidence" value="ECO:0007669"/>
    <property type="project" value="UniProtKB-SubCell"/>
</dbReference>
<dbReference type="AlphaFoldDB" id="A0A7W7ZZQ4"/>
<dbReference type="SUPFAM" id="SSF52540">
    <property type="entry name" value="P-loop containing nucleoside triphosphate hydrolases"/>
    <property type="match status" value="2"/>
</dbReference>
<evidence type="ECO:0000256" key="4">
    <source>
        <dbReference type="ARBA" id="ARBA00022475"/>
    </source>
</evidence>
<evidence type="ECO:0000259" key="8">
    <source>
        <dbReference type="PROSITE" id="PS50893"/>
    </source>
</evidence>
<evidence type="ECO:0000256" key="5">
    <source>
        <dbReference type="ARBA" id="ARBA00022741"/>
    </source>
</evidence>
<evidence type="ECO:0000256" key="6">
    <source>
        <dbReference type="ARBA" id="ARBA00022840"/>
    </source>
</evidence>